<sequence>MIDVAQSPRLILPEQLAGLLALQFRTFGRNHIGTNVMAGFPHLYVMTRKPPAQRLGNRFDNRVYIGRRQLSRGTVQQFGNGDAQVVTGR</sequence>
<dbReference type="Proteomes" id="UP001224997">
    <property type="component" value="Unassembled WGS sequence"/>
</dbReference>
<organism evidence="1 2">
    <name type="scientific">Paracoccus spongiarum</name>
    <dbReference type="NCBI Taxonomy" id="3064387"/>
    <lineage>
        <taxon>Bacteria</taxon>
        <taxon>Pseudomonadati</taxon>
        <taxon>Pseudomonadota</taxon>
        <taxon>Alphaproteobacteria</taxon>
        <taxon>Rhodobacterales</taxon>
        <taxon>Paracoccaceae</taxon>
        <taxon>Paracoccus</taxon>
    </lineage>
</organism>
<protein>
    <submittedName>
        <fullName evidence="1">Uncharacterized protein</fullName>
    </submittedName>
</protein>
<dbReference type="EMBL" id="JAVAMQ010000042">
    <property type="protein sequence ID" value="MDP5309206.1"/>
    <property type="molecule type" value="Genomic_DNA"/>
</dbReference>
<reference evidence="1 2" key="1">
    <citation type="submission" date="2023-08" db="EMBL/GenBank/DDBJ databases">
        <authorList>
            <person name="Park J.-S."/>
        </authorList>
    </citation>
    <scope>NUCLEOTIDE SEQUENCE [LARGE SCALE GENOMIC DNA]</scope>
    <source>
        <strain evidence="1 2">2205BS29-5</strain>
    </source>
</reference>
<gene>
    <name evidence="1" type="ORF">Q5Y72_19220</name>
</gene>
<name>A0ABT9JHF2_9RHOB</name>
<dbReference type="RefSeq" id="WP_305965005.1">
    <property type="nucleotide sequence ID" value="NZ_JAVAMQ010000042.1"/>
</dbReference>
<keyword evidence="2" id="KW-1185">Reference proteome</keyword>
<evidence type="ECO:0000313" key="1">
    <source>
        <dbReference type="EMBL" id="MDP5309206.1"/>
    </source>
</evidence>
<evidence type="ECO:0000313" key="2">
    <source>
        <dbReference type="Proteomes" id="UP001224997"/>
    </source>
</evidence>
<proteinExistence type="predicted"/>
<accession>A0ABT9JHF2</accession>
<comment type="caution">
    <text evidence="1">The sequence shown here is derived from an EMBL/GenBank/DDBJ whole genome shotgun (WGS) entry which is preliminary data.</text>
</comment>